<dbReference type="InterPro" id="IPR036005">
    <property type="entry name" value="Creatinase/aminopeptidase-like"/>
</dbReference>
<dbReference type="PANTHER" id="PTHR43330">
    <property type="entry name" value="METHIONINE AMINOPEPTIDASE"/>
    <property type="match status" value="1"/>
</dbReference>
<evidence type="ECO:0000313" key="3">
    <source>
        <dbReference type="Proteomes" id="UP000383932"/>
    </source>
</evidence>
<dbReference type="EMBL" id="SSOP01000009">
    <property type="protein sequence ID" value="KAB5595408.1"/>
    <property type="molecule type" value="Genomic_DNA"/>
</dbReference>
<keyword evidence="3" id="KW-1185">Reference proteome</keyword>
<accession>A0A5N5QUQ9</accession>
<dbReference type="Proteomes" id="UP000383932">
    <property type="component" value="Unassembled WGS sequence"/>
</dbReference>
<dbReference type="OrthoDB" id="3209743at2759"/>
<comment type="caution">
    <text evidence="2">The sequence shown here is derived from an EMBL/GenBank/DDBJ whole genome shotgun (WGS) entry which is preliminary data.</text>
</comment>
<dbReference type="InterPro" id="IPR000994">
    <property type="entry name" value="Pept_M24"/>
</dbReference>
<protein>
    <recommendedName>
        <fullName evidence="1">Peptidase M24 domain-containing protein</fullName>
    </recommendedName>
</protein>
<dbReference type="GO" id="GO:0070006">
    <property type="term" value="F:metalloaminopeptidase activity"/>
    <property type="evidence" value="ECO:0007669"/>
    <property type="project" value="TreeGrafter"/>
</dbReference>
<evidence type="ECO:0000259" key="1">
    <source>
        <dbReference type="Pfam" id="PF00557"/>
    </source>
</evidence>
<feature type="domain" description="Peptidase M24" evidence="1">
    <location>
        <begin position="201"/>
        <end position="344"/>
    </location>
</feature>
<dbReference type="PANTHER" id="PTHR43330:SF8">
    <property type="entry name" value="METHIONINE AMINOPEPTIDASE 1D, MITOCHONDRIAL"/>
    <property type="match status" value="1"/>
</dbReference>
<dbReference type="AlphaFoldDB" id="A0A5N5QUQ9"/>
<dbReference type="SUPFAM" id="SSF55920">
    <property type="entry name" value="Creatinase/aminopeptidase"/>
    <property type="match status" value="1"/>
</dbReference>
<dbReference type="InterPro" id="IPR001714">
    <property type="entry name" value="Pept_M24_MAP"/>
</dbReference>
<dbReference type="Gene3D" id="3.90.230.10">
    <property type="entry name" value="Creatinase/methionine aminopeptidase superfamily"/>
    <property type="match status" value="2"/>
</dbReference>
<name>A0A5N5QUQ9_9AGAM</name>
<dbReference type="Pfam" id="PF00557">
    <property type="entry name" value="Peptidase_M24"/>
    <property type="match status" value="1"/>
</dbReference>
<evidence type="ECO:0000313" key="2">
    <source>
        <dbReference type="EMBL" id="KAB5595408.1"/>
    </source>
</evidence>
<reference evidence="2 3" key="1">
    <citation type="journal article" date="2019" name="Fungal Biol. Biotechnol.">
        <title>Draft genome sequence of fastidious pathogen Ceratobasidium theobromae, which causes vascular-streak dieback in Theobroma cacao.</title>
        <authorList>
            <person name="Ali S.S."/>
            <person name="Asman A."/>
            <person name="Shao J."/>
            <person name="Firmansyah A.P."/>
            <person name="Susilo A.W."/>
            <person name="Rosmana A."/>
            <person name="McMahon P."/>
            <person name="Junaid M."/>
            <person name="Guest D."/>
            <person name="Kheng T.Y."/>
            <person name="Meinhardt L.W."/>
            <person name="Bailey B.A."/>
        </authorList>
    </citation>
    <scope>NUCLEOTIDE SEQUENCE [LARGE SCALE GENOMIC DNA]</scope>
    <source>
        <strain evidence="2 3">CT2</strain>
    </source>
</reference>
<dbReference type="PRINTS" id="PR00599">
    <property type="entry name" value="MAPEPTIDASE"/>
</dbReference>
<proteinExistence type="predicted"/>
<organism evidence="2 3">
    <name type="scientific">Ceratobasidium theobromae</name>
    <dbReference type="NCBI Taxonomy" id="1582974"/>
    <lineage>
        <taxon>Eukaryota</taxon>
        <taxon>Fungi</taxon>
        <taxon>Dikarya</taxon>
        <taxon>Basidiomycota</taxon>
        <taxon>Agaricomycotina</taxon>
        <taxon>Agaricomycetes</taxon>
        <taxon>Cantharellales</taxon>
        <taxon>Ceratobasidiaceae</taxon>
        <taxon>Ceratobasidium</taxon>
    </lineage>
</organism>
<sequence>MLTVLRTRIGACKNFLSVSRNSVRFVSSGAPSPDNEDPTEIIKAFGTYIPVLSENPLASGTSHIIRKSIPPHILRPPYAQPGYNAKLPPPPQGDGLIPLGTAEESKIRRAGALAAMALREAQSLVQPGITSEAIDNKVHDFIISHGAYPSPLNYPSPEGSYPKSTCISVNNCIVHGIPDSRELEDGDILNIDITDSQGQYLAKLARRALYAGISVCRPGSHFRTIGRAIHDAVREAEEKSGDPYVVSPQFTGHGVGKEYHRPPWIVHTVNDEPGIMQPGHCFTIEPAIIQGRDPSAWILPDGWTALSESYARSAQVREIFNISHPKVFTLMSFLKAEHTILITETGADILTDRRTAEETFARYKP</sequence>
<gene>
    <name evidence="2" type="ORF">CTheo_1085</name>
</gene>